<dbReference type="Proteomes" id="UP000238937">
    <property type="component" value="Unassembled WGS sequence"/>
</dbReference>
<accession>A0A2T1F6U0</accession>
<protein>
    <recommendedName>
        <fullName evidence="1">Phytochrome chromophore attachment site domain-containing protein</fullName>
    </recommendedName>
</protein>
<keyword evidence="3" id="KW-1185">Reference proteome</keyword>
<proteinExistence type="predicted"/>
<dbReference type="InterPro" id="IPR003018">
    <property type="entry name" value="GAF"/>
</dbReference>
<gene>
    <name evidence="2" type="ORF">C7B77_28080</name>
</gene>
<dbReference type="AlphaFoldDB" id="A0A2T1F6U0"/>
<dbReference type="InterPro" id="IPR016132">
    <property type="entry name" value="Phyto_chromo_attachment"/>
</dbReference>
<evidence type="ECO:0000259" key="1">
    <source>
        <dbReference type="PROSITE" id="PS50046"/>
    </source>
</evidence>
<organism evidence="2 3">
    <name type="scientific">Chamaesiphon polymorphus CCALA 037</name>
    <dbReference type="NCBI Taxonomy" id="2107692"/>
    <lineage>
        <taxon>Bacteria</taxon>
        <taxon>Bacillati</taxon>
        <taxon>Cyanobacteriota</taxon>
        <taxon>Cyanophyceae</taxon>
        <taxon>Gomontiellales</taxon>
        <taxon>Chamaesiphonaceae</taxon>
        <taxon>Chamaesiphon</taxon>
    </lineage>
</organism>
<dbReference type="PROSITE" id="PS50046">
    <property type="entry name" value="PHYTOCHROME_2"/>
    <property type="match status" value="1"/>
</dbReference>
<comment type="caution">
    <text evidence="2">The sequence shown here is derived from an EMBL/GenBank/DDBJ whole genome shotgun (WGS) entry which is preliminary data.</text>
</comment>
<dbReference type="EMBL" id="PVWO01000673">
    <property type="protein sequence ID" value="PSB40689.1"/>
    <property type="molecule type" value="Genomic_DNA"/>
</dbReference>
<dbReference type="SUPFAM" id="SSF55781">
    <property type="entry name" value="GAF domain-like"/>
    <property type="match status" value="1"/>
</dbReference>
<dbReference type="Gene3D" id="3.30.450.40">
    <property type="match status" value="1"/>
</dbReference>
<evidence type="ECO:0000313" key="3">
    <source>
        <dbReference type="Proteomes" id="UP000238937"/>
    </source>
</evidence>
<dbReference type="SMART" id="SM00065">
    <property type="entry name" value="GAF"/>
    <property type="match status" value="1"/>
</dbReference>
<sequence>MSNLTSTIGGCYTLHTFETLHGLWQQMAQTIESSVCCVSNADLPDSYAVLSDRSSLASNEIPDLRGDLLENLPRFLLLCSERFQALLIGTIVCESELEQIEIEITFSATAIERFFRPLIPNIPAILPFIGEPNFVNDRYLENHFAQMSASVLAIADSQKSARVALSPDLYLVTSLATDRQASASMAFDRREIELQQQIAQANLLDRVITQIHQTFDLAATLQSAVEQVQTFLHADRLIIYQFEFDKKANSKDFDAACSAGRVAYESIGAANLQSVLNVSERENCFDDRQLWQKYRDGMTKAIDNVDREYAADRCMLDLMERSQIKSKLVVPIVVNTQLWGLLIAHQCHSSRHWQVRETQFLQKVAEHLALAIDRAELYAASLWHSQNLERRVNERTSTERHK</sequence>
<dbReference type="OrthoDB" id="500345at2"/>
<feature type="domain" description="Phytochrome chromophore attachment site" evidence="1">
    <location>
        <begin position="216"/>
        <end position="367"/>
    </location>
</feature>
<name>A0A2T1F6U0_9CYAN</name>
<reference evidence="2 3" key="1">
    <citation type="submission" date="2018-03" db="EMBL/GenBank/DDBJ databases">
        <title>The ancient ancestry and fast evolution of plastids.</title>
        <authorList>
            <person name="Moore K.R."/>
            <person name="Magnabosco C."/>
            <person name="Momper L."/>
            <person name="Gold D.A."/>
            <person name="Bosak T."/>
            <person name="Fournier G.P."/>
        </authorList>
    </citation>
    <scope>NUCLEOTIDE SEQUENCE [LARGE SCALE GENOMIC DNA]</scope>
    <source>
        <strain evidence="2 3">CCALA 037</strain>
    </source>
</reference>
<dbReference type="Pfam" id="PF01590">
    <property type="entry name" value="GAF"/>
    <property type="match status" value="1"/>
</dbReference>
<dbReference type="RefSeq" id="WP_106312842.1">
    <property type="nucleotide sequence ID" value="NZ_PVWO01000673.1"/>
</dbReference>
<dbReference type="InterPro" id="IPR029016">
    <property type="entry name" value="GAF-like_dom_sf"/>
</dbReference>
<evidence type="ECO:0000313" key="2">
    <source>
        <dbReference type="EMBL" id="PSB40689.1"/>
    </source>
</evidence>